<reference evidence="4" key="1">
    <citation type="submission" date="2020-05" db="EMBL/GenBank/DDBJ databases">
        <authorList>
            <person name="Chiriac C."/>
            <person name="Salcher M."/>
            <person name="Ghai R."/>
            <person name="Kavagutti S V."/>
        </authorList>
    </citation>
    <scope>NUCLEOTIDE SEQUENCE</scope>
</reference>
<sequence length="82" mass="9399">MMSDKLRAAALVEPKQEPVAWLVTHEIGAVRYRGVYLDGVYTRQMALAIKNEVESILKFFEHTDNALKKSMKVEDEHNIPNI</sequence>
<organism evidence="4">
    <name type="scientific">uncultured Caudovirales phage</name>
    <dbReference type="NCBI Taxonomy" id="2100421"/>
    <lineage>
        <taxon>Viruses</taxon>
        <taxon>Duplodnaviria</taxon>
        <taxon>Heunggongvirae</taxon>
        <taxon>Uroviricota</taxon>
        <taxon>Caudoviricetes</taxon>
        <taxon>Peduoviridae</taxon>
        <taxon>Maltschvirus</taxon>
        <taxon>Maltschvirus maltsch</taxon>
    </lineage>
</organism>
<proteinExistence type="predicted"/>
<evidence type="ECO:0000313" key="4">
    <source>
        <dbReference type="EMBL" id="CAB5227187.1"/>
    </source>
</evidence>
<evidence type="ECO:0000313" key="3">
    <source>
        <dbReference type="EMBL" id="CAB4211662.1"/>
    </source>
</evidence>
<gene>
    <name evidence="1" type="ORF">UFOVP1079_38</name>
    <name evidence="2" type="ORF">UFOVP1320_42</name>
    <name evidence="3" type="ORF">UFOVP1431_13</name>
    <name evidence="4" type="ORF">UFOVP1527_14</name>
</gene>
<name>A0A6J7XDR3_9CAUD</name>
<dbReference type="EMBL" id="LR797378">
    <property type="protein sequence ID" value="CAB4211662.1"/>
    <property type="molecule type" value="Genomic_DNA"/>
</dbReference>
<evidence type="ECO:0000313" key="1">
    <source>
        <dbReference type="EMBL" id="CAB4182758.1"/>
    </source>
</evidence>
<dbReference type="EMBL" id="LR798373">
    <property type="protein sequence ID" value="CAB5227187.1"/>
    <property type="molecule type" value="Genomic_DNA"/>
</dbReference>
<dbReference type="EMBL" id="LR797037">
    <property type="protein sequence ID" value="CAB4182758.1"/>
    <property type="molecule type" value="Genomic_DNA"/>
</dbReference>
<evidence type="ECO:0000313" key="2">
    <source>
        <dbReference type="EMBL" id="CAB4197958.1"/>
    </source>
</evidence>
<dbReference type="EMBL" id="LR797269">
    <property type="protein sequence ID" value="CAB4197958.1"/>
    <property type="molecule type" value="Genomic_DNA"/>
</dbReference>
<protein>
    <submittedName>
        <fullName evidence="4">Uncharacterized protein</fullName>
    </submittedName>
</protein>
<accession>A0A6J7XDR3</accession>